<dbReference type="RefSeq" id="XP_026191683.1">
    <property type="nucleotide sequence ID" value="XM_026335898.1"/>
</dbReference>
<feature type="domain" description="FHA" evidence="4">
    <location>
        <begin position="231"/>
        <end position="280"/>
    </location>
</feature>
<evidence type="ECO:0000256" key="2">
    <source>
        <dbReference type="ARBA" id="ARBA00022771"/>
    </source>
</evidence>
<dbReference type="SUPFAM" id="SSF57850">
    <property type="entry name" value="RING/U-box"/>
    <property type="match status" value="1"/>
</dbReference>
<name>A0A6P6RV04_9EIME</name>
<dbReference type="OrthoDB" id="264354at2759"/>
<evidence type="ECO:0000313" key="7">
    <source>
        <dbReference type="RefSeq" id="XP_026191683.1"/>
    </source>
</evidence>
<feature type="non-terminal residue" evidence="7">
    <location>
        <position position="1"/>
    </location>
</feature>
<dbReference type="SUPFAM" id="SSF49879">
    <property type="entry name" value="SMAD/FHA domain"/>
    <property type="match status" value="1"/>
</dbReference>
<dbReference type="InterPro" id="IPR008984">
    <property type="entry name" value="SMAD_FHA_dom_sf"/>
</dbReference>
<keyword evidence="1" id="KW-0479">Metal-binding</keyword>
<evidence type="ECO:0000259" key="4">
    <source>
        <dbReference type="PROSITE" id="PS50006"/>
    </source>
</evidence>
<dbReference type="Pfam" id="PF12906">
    <property type="entry name" value="RINGv"/>
    <property type="match status" value="1"/>
</dbReference>
<dbReference type="SMART" id="SM00744">
    <property type="entry name" value="RINGv"/>
    <property type="match status" value="1"/>
</dbReference>
<evidence type="ECO:0000259" key="5">
    <source>
        <dbReference type="PROSITE" id="PS51292"/>
    </source>
</evidence>
<dbReference type="CDD" id="cd00060">
    <property type="entry name" value="FHA"/>
    <property type="match status" value="1"/>
</dbReference>
<evidence type="ECO:0000313" key="6">
    <source>
        <dbReference type="Proteomes" id="UP000515125"/>
    </source>
</evidence>
<proteinExistence type="predicted"/>
<evidence type="ECO:0000256" key="1">
    <source>
        <dbReference type="ARBA" id="ARBA00022723"/>
    </source>
</evidence>
<dbReference type="PANTHER" id="PTHR46210:SF1">
    <property type="entry name" value="FHA DOMAIN-CONTAINING PROTEIN"/>
    <property type="match status" value="1"/>
</dbReference>
<reference evidence="7" key="1">
    <citation type="submission" date="2025-08" db="UniProtKB">
        <authorList>
            <consortium name="RefSeq"/>
        </authorList>
    </citation>
    <scope>IDENTIFICATION</scope>
</reference>
<dbReference type="InterPro" id="IPR011016">
    <property type="entry name" value="Znf_RING-CH"/>
</dbReference>
<dbReference type="PANTHER" id="PTHR46210">
    <property type="entry name" value="FHA DOMAIN-CONTAINING PROTEIN"/>
    <property type="match status" value="1"/>
</dbReference>
<dbReference type="PROSITE" id="PS50006">
    <property type="entry name" value="FHA_DOMAIN"/>
    <property type="match status" value="1"/>
</dbReference>
<dbReference type="SMART" id="SM00240">
    <property type="entry name" value="FHA"/>
    <property type="match status" value="1"/>
</dbReference>
<dbReference type="CDD" id="cd16495">
    <property type="entry name" value="RING_CH-C4HC3_MARCH"/>
    <property type="match status" value="1"/>
</dbReference>
<dbReference type="PROSITE" id="PS51292">
    <property type="entry name" value="ZF_RING_CH"/>
    <property type="match status" value="1"/>
</dbReference>
<accession>A0A6P6RV04</accession>
<dbReference type="AlphaFoldDB" id="A0A6P6RV04"/>
<organism evidence="6 7">
    <name type="scientific">Cyclospora cayetanensis</name>
    <dbReference type="NCBI Taxonomy" id="88456"/>
    <lineage>
        <taxon>Eukaryota</taxon>
        <taxon>Sar</taxon>
        <taxon>Alveolata</taxon>
        <taxon>Apicomplexa</taxon>
        <taxon>Conoidasida</taxon>
        <taxon>Coccidia</taxon>
        <taxon>Eucoccidiorida</taxon>
        <taxon>Eimeriorina</taxon>
        <taxon>Eimeriidae</taxon>
        <taxon>Cyclospora</taxon>
    </lineage>
</organism>
<dbReference type="Gene3D" id="2.60.200.20">
    <property type="match status" value="1"/>
</dbReference>
<evidence type="ECO:0000256" key="3">
    <source>
        <dbReference type="ARBA" id="ARBA00022833"/>
    </source>
</evidence>
<feature type="domain" description="RING-CH-type" evidence="5">
    <location>
        <begin position="111"/>
        <end position="186"/>
    </location>
</feature>
<sequence length="327" mass="36360">AAAAATTVPQSTDFLLSIRCSRDGKYMVVPADRSVAGISPGACTPQKLWAIVREQNNNRHVLQENDVIKLGRYKLRVKQLVTHSSKREDEGTHPTEIPDLRLDDGEPPMSFIASNDMQCRICLLEGNQEGDPLISPCDCKGSIRFVHLECLRHWITGRLNFHEQQQKPIFVRQLLCELCKIPYPTAINYNNKRLQVVTVPKTEPPFLVLENMVGSHQKGVHVISMSAKKDLKLGRGHESDVRIPDVSISRYHATIRFVDGAFQLEDHNSKFGTLVSLRKAFAVGDSVAALQVGRSVVKLSVDCSAANEEAVVEISDVPASTHFRKGF</sequence>
<dbReference type="InterPro" id="IPR000253">
    <property type="entry name" value="FHA_dom"/>
</dbReference>
<dbReference type="Pfam" id="PF00498">
    <property type="entry name" value="FHA"/>
    <property type="match status" value="1"/>
</dbReference>
<dbReference type="Gene3D" id="3.30.40.10">
    <property type="entry name" value="Zinc/RING finger domain, C3HC4 (zinc finger)"/>
    <property type="match status" value="1"/>
</dbReference>
<dbReference type="GO" id="GO:0008270">
    <property type="term" value="F:zinc ion binding"/>
    <property type="evidence" value="ECO:0007669"/>
    <property type="project" value="UniProtKB-KW"/>
</dbReference>
<keyword evidence="3" id="KW-0862">Zinc</keyword>
<dbReference type="GeneID" id="34619087"/>
<dbReference type="InterPro" id="IPR013083">
    <property type="entry name" value="Znf_RING/FYVE/PHD"/>
</dbReference>
<keyword evidence="6" id="KW-1185">Reference proteome</keyword>
<keyword evidence="2" id="KW-0863">Zinc-finger</keyword>
<gene>
    <name evidence="7" type="primary">LOC34619087</name>
</gene>
<dbReference type="Proteomes" id="UP000515125">
    <property type="component" value="Unplaced"/>
</dbReference>
<protein>
    <submittedName>
        <fullName evidence="7">Uncharacterized protein LOC34619087</fullName>
    </submittedName>
</protein>